<proteinExistence type="predicted"/>
<evidence type="ECO:0000313" key="1">
    <source>
        <dbReference type="EMBL" id="QFQ01969.1"/>
    </source>
</evidence>
<organism evidence="1 2">
    <name type="scientific">Corynebacterium urogenitale</name>
    <dbReference type="NCBI Taxonomy" id="2487892"/>
    <lineage>
        <taxon>Bacteria</taxon>
        <taxon>Bacillati</taxon>
        <taxon>Actinomycetota</taxon>
        <taxon>Actinomycetes</taxon>
        <taxon>Mycobacteriales</taxon>
        <taxon>Corynebacteriaceae</taxon>
        <taxon>Corynebacterium</taxon>
    </lineage>
</organism>
<dbReference type="Proteomes" id="UP000326711">
    <property type="component" value="Chromosome"/>
</dbReference>
<keyword evidence="2" id="KW-1185">Reference proteome</keyword>
<dbReference type="OrthoDB" id="4125991at2"/>
<dbReference type="EMBL" id="CP045032">
    <property type="protein sequence ID" value="QFQ01969.1"/>
    <property type="molecule type" value="Genomic_DNA"/>
</dbReference>
<evidence type="ECO:0000313" key="2">
    <source>
        <dbReference type="Proteomes" id="UP000326711"/>
    </source>
</evidence>
<gene>
    <name evidence="1" type="ORF">CUROG_02920</name>
</gene>
<reference evidence="2" key="1">
    <citation type="submission" date="2019-10" db="EMBL/GenBank/DDBJ databases">
        <title>Complete genome sequence of Corynebacterium urogenitalis DSM 108747, isolated from the genital tract of a cow.</title>
        <authorList>
            <person name="Ruckert C."/>
            <person name="Ballas P."/>
            <person name="Wagener K."/>
            <person name="Drillich M."/>
            <person name="Kaempfer P."/>
            <person name="Busse H.-J."/>
            <person name="Ehling-Schulz M."/>
        </authorList>
    </citation>
    <scope>NUCLEOTIDE SEQUENCE [LARGE SCALE GENOMIC DNA]</scope>
    <source>
        <strain evidence="2">LMM 1652</strain>
    </source>
</reference>
<dbReference type="AlphaFoldDB" id="A0A5J6Z9I8"/>
<dbReference type="SUPFAM" id="SSF52833">
    <property type="entry name" value="Thioredoxin-like"/>
    <property type="match status" value="1"/>
</dbReference>
<dbReference type="KEGG" id="cuo:CUROG_02920"/>
<dbReference type="InterPro" id="IPR053977">
    <property type="entry name" value="Rv2466c-like"/>
</dbReference>
<sequence>MSTVGSMSTNNSVTMFFDVTCPFAWVTSRWLLEVEKVRDIAIEWAPMSLAILNDGREGLDPAYARQSANAKAPALVAAAIYTEHPDKVGDYYTAMGEKIHNSGADLDKQDPACYDALIQEALEEIGLPAELFDVAHKSADDEGNYEQQLRDSHANALELVGDDVGTPVVKLGDRAFFGPVLTRIPQGETAGELFDASVTLGGYPHFFELKRSRTEGPQAEFA</sequence>
<accession>A0A5J6Z9I8</accession>
<protein>
    <submittedName>
        <fullName evidence="1">DSBA-like thioredoxin domain protein</fullName>
    </submittedName>
</protein>
<dbReference type="InterPro" id="IPR036249">
    <property type="entry name" value="Thioredoxin-like_sf"/>
</dbReference>
<dbReference type="Gene3D" id="3.40.30.10">
    <property type="entry name" value="Glutaredoxin"/>
    <property type="match status" value="1"/>
</dbReference>
<dbReference type="Pfam" id="PF22234">
    <property type="entry name" value="Rv2466c-like"/>
    <property type="match status" value="1"/>
</dbReference>
<name>A0A5J6Z9I8_9CORY</name>